<evidence type="ECO:0000313" key="6">
    <source>
        <dbReference type="Proteomes" id="UP001153404"/>
    </source>
</evidence>
<dbReference type="SUPFAM" id="SSF53448">
    <property type="entry name" value="Nucleotide-diphospho-sugar transferases"/>
    <property type="match status" value="1"/>
</dbReference>
<dbReference type="AlphaFoldDB" id="A0A9X4KVA0"/>
<evidence type="ECO:0000256" key="3">
    <source>
        <dbReference type="ARBA" id="ARBA00022679"/>
    </source>
</evidence>
<dbReference type="GO" id="GO:0009247">
    <property type="term" value="P:glycolipid biosynthetic process"/>
    <property type="evidence" value="ECO:0007669"/>
    <property type="project" value="TreeGrafter"/>
</dbReference>
<dbReference type="CDD" id="cd04179">
    <property type="entry name" value="DPM_DPG-synthase_like"/>
    <property type="match status" value="1"/>
</dbReference>
<dbReference type="EMBL" id="JAPDIA010000007">
    <property type="protein sequence ID" value="MDG0811821.1"/>
    <property type="molecule type" value="Genomic_DNA"/>
</dbReference>
<dbReference type="Gene3D" id="3.90.550.10">
    <property type="entry name" value="Spore Coat Polysaccharide Biosynthesis Protein SpsA, Chain A"/>
    <property type="match status" value="1"/>
</dbReference>
<dbReference type="InterPro" id="IPR039528">
    <property type="entry name" value="DPM1-like"/>
</dbReference>
<feature type="domain" description="Glycosyltransferase 2-like" evidence="4">
    <location>
        <begin position="14"/>
        <end position="146"/>
    </location>
</feature>
<protein>
    <submittedName>
        <fullName evidence="5">Glycosyltransferase family 2 protein</fullName>
    </submittedName>
</protein>
<dbReference type="PANTHER" id="PTHR43398:SF1">
    <property type="entry name" value="DOLICHOL-PHOSPHATE MANNOSYLTRANSFERASE SUBUNIT 1"/>
    <property type="match status" value="1"/>
</dbReference>
<name>A0A9X4KVA0_9BACL</name>
<evidence type="ECO:0000313" key="5">
    <source>
        <dbReference type="EMBL" id="MDG0811821.1"/>
    </source>
</evidence>
<proteinExistence type="inferred from homology"/>
<dbReference type="InterPro" id="IPR029044">
    <property type="entry name" value="Nucleotide-diphossugar_trans"/>
</dbReference>
<dbReference type="InterPro" id="IPR001173">
    <property type="entry name" value="Glyco_trans_2-like"/>
</dbReference>
<comment type="caution">
    <text evidence="5">The sequence shown here is derived from an EMBL/GenBank/DDBJ whole genome shotgun (WGS) entry which is preliminary data.</text>
</comment>
<comment type="similarity">
    <text evidence="1">Belongs to the glycosyltransferase 2 family.</text>
</comment>
<evidence type="ECO:0000256" key="1">
    <source>
        <dbReference type="ARBA" id="ARBA00006739"/>
    </source>
</evidence>
<accession>A0A9X4KVA0</accession>
<evidence type="ECO:0000256" key="2">
    <source>
        <dbReference type="ARBA" id="ARBA00022676"/>
    </source>
</evidence>
<dbReference type="PANTHER" id="PTHR43398">
    <property type="entry name" value="DOLICHOL-PHOSPHATE MANNOSYLTRANSFERASE SUBUNIT 1"/>
    <property type="match status" value="1"/>
</dbReference>
<keyword evidence="2" id="KW-0328">Glycosyltransferase</keyword>
<gene>
    <name evidence="5" type="ORF">OMP40_22430</name>
</gene>
<sequence length="264" mass="29655">MKRRSWLSKKKRYCVLIPVINEGERIRKQLTAMAPYAEMVDIIITDGGSTDNSLDLDFLRSVHVRTLLTKKDQGKLGAQLRIGYAYALRQGYEGIITVDGNNKDGVDAIPRFIAELDGGYDMIQGSRYVKGGLAINTPVVRDLAIRLVHAPIISIAARFRYTDTTNGFRAYSRGYLLDLQVQPFRDIFNLYELLAYLSVKAPRLGYKTKEIPVKRVYPSDGIVPTKISHFRGNLILLKTLVNLFTGAYNPKKKVVKGERGALDA</sequence>
<keyword evidence="3" id="KW-0808">Transferase</keyword>
<dbReference type="RefSeq" id="WP_277534656.1">
    <property type="nucleotide sequence ID" value="NZ_JAPDIA010000007.1"/>
</dbReference>
<reference evidence="5" key="1">
    <citation type="submission" date="2022-10" db="EMBL/GenBank/DDBJ databases">
        <title>Comparative genomic analysis of Cohnella hashimotonis sp. nov., isolated from the International Space Station.</title>
        <authorList>
            <person name="Simpson A."/>
            <person name="Venkateswaran K."/>
        </authorList>
    </citation>
    <scope>NUCLEOTIDE SEQUENCE</scope>
    <source>
        <strain evidence="5">DSM 28161</strain>
    </source>
</reference>
<keyword evidence="6" id="KW-1185">Reference proteome</keyword>
<organism evidence="5 6">
    <name type="scientific">Cohnella rhizosphaerae</name>
    <dbReference type="NCBI Taxonomy" id="1457232"/>
    <lineage>
        <taxon>Bacteria</taxon>
        <taxon>Bacillati</taxon>
        <taxon>Bacillota</taxon>
        <taxon>Bacilli</taxon>
        <taxon>Bacillales</taxon>
        <taxon>Paenibacillaceae</taxon>
        <taxon>Cohnella</taxon>
    </lineage>
</organism>
<dbReference type="GO" id="GO:0004582">
    <property type="term" value="F:dolichyl-phosphate beta-D-mannosyltransferase activity"/>
    <property type="evidence" value="ECO:0007669"/>
    <property type="project" value="InterPro"/>
</dbReference>
<evidence type="ECO:0000259" key="4">
    <source>
        <dbReference type="Pfam" id="PF00535"/>
    </source>
</evidence>
<dbReference type="Pfam" id="PF00535">
    <property type="entry name" value="Glycos_transf_2"/>
    <property type="match status" value="1"/>
</dbReference>
<dbReference type="Proteomes" id="UP001153404">
    <property type="component" value="Unassembled WGS sequence"/>
</dbReference>
<dbReference type="GO" id="GO:0016020">
    <property type="term" value="C:membrane"/>
    <property type="evidence" value="ECO:0007669"/>
    <property type="project" value="GOC"/>
</dbReference>